<comment type="similarity">
    <text evidence="4">Belongs to the cyclin family.</text>
</comment>
<dbReference type="InterPro" id="IPR013763">
    <property type="entry name" value="Cyclin-like_dom"/>
</dbReference>
<feature type="domain" description="Cyclin-like" evidence="5">
    <location>
        <begin position="79"/>
        <end position="164"/>
    </location>
</feature>
<evidence type="ECO:0000313" key="7">
    <source>
        <dbReference type="EMBL" id="KAE8250851.1"/>
    </source>
</evidence>
<name>A0A177T7R6_9BASI</name>
<dbReference type="Pfam" id="PF02984">
    <property type="entry name" value="Cyclin_C"/>
    <property type="match status" value="1"/>
</dbReference>
<evidence type="ECO:0000256" key="1">
    <source>
        <dbReference type="ARBA" id="ARBA00022618"/>
    </source>
</evidence>
<accession>A0A177T7R6</accession>
<evidence type="ECO:0000313" key="8">
    <source>
        <dbReference type="Proteomes" id="UP000077521"/>
    </source>
</evidence>
<keyword evidence="8" id="KW-1185">Reference proteome</keyword>
<dbReference type="Pfam" id="PF00134">
    <property type="entry name" value="Cyclin_N"/>
    <property type="match status" value="1"/>
</dbReference>
<dbReference type="SUPFAM" id="SSF47954">
    <property type="entry name" value="Cyclin-like"/>
    <property type="match status" value="2"/>
</dbReference>
<evidence type="ECO:0000256" key="4">
    <source>
        <dbReference type="RuleBase" id="RU000383"/>
    </source>
</evidence>
<comment type="caution">
    <text evidence="7">The sequence shown here is derived from an EMBL/GenBank/DDBJ whole genome shotgun (WGS) entry which is preliminary data.</text>
</comment>
<dbReference type="InterPro" id="IPR046965">
    <property type="entry name" value="Cyclin_A/B-like"/>
</dbReference>
<dbReference type="PANTHER" id="PTHR10177">
    <property type="entry name" value="CYCLINS"/>
    <property type="match status" value="1"/>
</dbReference>
<gene>
    <name evidence="7" type="ORF">A4X13_0g4320</name>
</gene>
<reference evidence="7" key="1">
    <citation type="submission" date="2016-04" db="EMBL/GenBank/DDBJ databases">
        <authorList>
            <person name="Nguyen H.D."/>
            <person name="Samba Siva P."/>
            <person name="Cullis J."/>
            <person name="Levesque C.A."/>
            <person name="Hambleton S."/>
        </authorList>
    </citation>
    <scope>NUCLEOTIDE SEQUENCE</scope>
    <source>
        <strain evidence="7">DAOMC 236416</strain>
    </source>
</reference>
<dbReference type="PIRSF" id="PIRSF001771">
    <property type="entry name" value="Cyclin_A_B_D_E"/>
    <property type="match status" value="1"/>
</dbReference>
<dbReference type="SMART" id="SM00385">
    <property type="entry name" value="CYCLIN"/>
    <property type="match status" value="2"/>
</dbReference>
<organism evidence="7 8">
    <name type="scientific">Tilletia indica</name>
    <dbReference type="NCBI Taxonomy" id="43049"/>
    <lineage>
        <taxon>Eukaryota</taxon>
        <taxon>Fungi</taxon>
        <taxon>Dikarya</taxon>
        <taxon>Basidiomycota</taxon>
        <taxon>Ustilaginomycotina</taxon>
        <taxon>Exobasidiomycetes</taxon>
        <taxon>Tilletiales</taxon>
        <taxon>Tilletiaceae</taxon>
        <taxon>Tilletia</taxon>
    </lineage>
</organism>
<dbReference type="InterPro" id="IPR039361">
    <property type="entry name" value="Cyclin"/>
</dbReference>
<dbReference type="SMART" id="SM01332">
    <property type="entry name" value="Cyclin_C"/>
    <property type="match status" value="1"/>
</dbReference>
<sequence>MTSPVNITHQALPSQLVSHNYMLPLDEDLSQYASADNVLEYATDIFSNMDQDVYGDVVHPMLYRVLTEAEWAVRSDLIGWLLVTHQRCDMAPETLWRAVDILHKYLNYSDTPPSDLRIVGLTALYIAGKFEETVHPKIRHMKWFIDGSDRTKNRMLEEELKILRHLDFRVGSYTPPSLWETKISAVEGYNLPLRRLSRVFMESTLTNHAFLRLSPRRLAAAAMVLAVRMTGRSWTPAFRTCTGFEEHHLLPEVRDLLKIQRSKSYLTSFVYDKYSSHRYRHFSQRIRIWALTQRL</sequence>
<evidence type="ECO:0000256" key="3">
    <source>
        <dbReference type="ARBA" id="ARBA00023306"/>
    </source>
</evidence>
<dbReference type="EMBL" id="LWDF02000279">
    <property type="protein sequence ID" value="KAE8250851.1"/>
    <property type="molecule type" value="Genomic_DNA"/>
</dbReference>
<dbReference type="AlphaFoldDB" id="A0A177T7R6"/>
<dbReference type="Gene3D" id="1.10.472.10">
    <property type="entry name" value="Cyclin-like"/>
    <property type="match status" value="2"/>
</dbReference>
<dbReference type="GO" id="GO:0016538">
    <property type="term" value="F:cyclin-dependent protein serine/threonine kinase regulator activity"/>
    <property type="evidence" value="ECO:0007669"/>
    <property type="project" value="InterPro"/>
</dbReference>
<keyword evidence="1" id="KW-0132">Cell division</keyword>
<evidence type="ECO:0000256" key="2">
    <source>
        <dbReference type="ARBA" id="ARBA00023127"/>
    </source>
</evidence>
<evidence type="ECO:0000259" key="6">
    <source>
        <dbReference type="SMART" id="SM01332"/>
    </source>
</evidence>
<dbReference type="InterPro" id="IPR036915">
    <property type="entry name" value="Cyclin-like_sf"/>
</dbReference>
<keyword evidence="2 4" id="KW-0195">Cyclin</keyword>
<proteinExistence type="inferred from homology"/>
<keyword evidence="3" id="KW-0131">Cell cycle</keyword>
<dbReference type="GO" id="GO:0044772">
    <property type="term" value="P:mitotic cell cycle phase transition"/>
    <property type="evidence" value="ECO:0007669"/>
    <property type="project" value="InterPro"/>
</dbReference>
<dbReference type="Proteomes" id="UP000077521">
    <property type="component" value="Unassembled WGS sequence"/>
</dbReference>
<dbReference type="GO" id="GO:0051301">
    <property type="term" value="P:cell division"/>
    <property type="evidence" value="ECO:0007669"/>
    <property type="project" value="UniProtKB-KW"/>
</dbReference>
<dbReference type="InterPro" id="IPR006671">
    <property type="entry name" value="Cyclin_N"/>
</dbReference>
<dbReference type="InterPro" id="IPR004367">
    <property type="entry name" value="Cyclin_C-dom"/>
</dbReference>
<reference evidence="7" key="2">
    <citation type="journal article" date="2019" name="IMA Fungus">
        <title>Genome sequencing and comparison of five Tilletia species to identify candidate genes for the detection of regulated species infecting wheat.</title>
        <authorList>
            <person name="Nguyen H.D.T."/>
            <person name="Sultana T."/>
            <person name="Kesanakurti P."/>
            <person name="Hambleton S."/>
        </authorList>
    </citation>
    <scope>NUCLEOTIDE SEQUENCE</scope>
    <source>
        <strain evidence="7">DAOMC 236416</strain>
    </source>
</reference>
<feature type="domain" description="Cyclin-like" evidence="5">
    <location>
        <begin position="178"/>
        <end position="258"/>
    </location>
</feature>
<protein>
    <submittedName>
        <fullName evidence="7">Uncharacterized protein</fullName>
    </submittedName>
</protein>
<evidence type="ECO:0000259" key="5">
    <source>
        <dbReference type="SMART" id="SM00385"/>
    </source>
</evidence>
<feature type="domain" description="Cyclin C-terminal" evidence="6">
    <location>
        <begin position="174"/>
        <end position="286"/>
    </location>
</feature>